<dbReference type="EMBL" id="ADGI01000048">
    <property type="protein sequence ID" value="EGV31043.1"/>
    <property type="molecule type" value="Genomic_DNA"/>
</dbReference>
<keyword evidence="2" id="KW-1185">Reference proteome</keyword>
<dbReference type="AlphaFoldDB" id="G1WC27"/>
<dbReference type="PATRIC" id="fig|702438.4.peg.1420"/>
<organism evidence="1 2">
    <name type="scientific">Segatella oulorum F0390</name>
    <dbReference type="NCBI Taxonomy" id="702438"/>
    <lineage>
        <taxon>Bacteria</taxon>
        <taxon>Pseudomonadati</taxon>
        <taxon>Bacteroidota</taxon>
        <taxon>Bacteroidia</taxon>
        <taxon>Bacteroidales</taxon>
        <taxon>Prevotellaceae</taxon>
        <taxon>Segatella</taxon>
    </lineage>
</organism>
<evidence type="ECO:0000313" key="2">
    <source>
        <dbReference type="Proteomes" id="UP000005141"/>
    </source>
</evidence>
<name>G1WC27_9BACT</name>
<protein>
    <submittedName>
        <fullName evidence="1">Uncharacterized protein</fullName>
    </submittedName>
</protein>
<evidence type="ECO:0000313" key="1">
    <source>
        <dbReference type="EMBL" id="EGV31043.1"/>
    </source>
</evidence>
<gene>
    <name evidence="1" type="ORF">HMPREF9431_01378</name>
</gene>
<comment type="caution">
    <text evidence="1">The sequence shown here is derived from an EMBL/GenBank/DDBJ whole genome shotgun (WGS) entry which is preliminary data.</text>
</comment>
<dbReference type="Proteomes" id="UP000005141">
    <property type="component" value="Unassembled WGS sequence"/>
</dbReference>
<reference evidence="1 2" key="1">
    <citation type="submission" date="2011-07" db="EMBL/GenBank/DDBJ databases">
        <title>The Genome Sequence of Prevotella oulorum F0390.</title>
        <authorList>
            <consortium name="The Broad Institute Genome Sequencing Platform"/>
            <consortium name="The Broad Institute Genome Sequencing Center for Infectious Disease"/>
            <person name="Earl A."/>
            <person name="Ward D."/>
            <person name="Feldgarden M."/>
            <person name="Gevers D."/>
            <person name="Izard J."/>
            <person name="Ganesan A."/>
            <person name="Baranova O.V."/>
            <person name="Blanton J.M."/>
            <person name="Tanner A.C."/>
            <person name="Dewhirst F.E."/>
            <person name="Young S.K."/>
            <person name="Zeng Q."/>
            <person name="Gargeya S."/>
            <person name="Fitzgerald M."/>
            <person name="Haas B."/>
            <person name="Abouelleil A."/>
            <person name="Alvarado L."/>
            <person name="Arachchi H.M."/>
            <person name="Berlin A."/>
            <person name="Brown A."/>
            <person name="Chapman S.B."/>
            <person name="Chen Z."/>
            <person name="Dunbar C."/>
            <person name="Freedman E."/>
            <person name="Gearin G."/>
            <person name="Gellesch M."/>
            <person name="Goldberg J."/>
            <person name="Griggs A."/>
            <person name="Gujja S."/>
            <person name="Heiman D."/>
            <person name="Howarth C."/>
            <person name="Larson L."/>
            <person name="Lui A."/>
            <person name="MacDonald P.J.P."/>
            <person name="Mehta T."/>
            <person name="Montmayeur A."/>
            <person name="Murphy C."/>
            <person name="Neiman D."/>
            <person name="Pearson M."/>
            <person name="Priest M."/>
            <person name="Roberts A."/>
            <person name="Saif S."/>
            <person name="Shea T."/>
            <person name="Shenoy N."/>
            <person name="Sisk P."/>
            <person name="Stolte C."/>
            <person name="Sykes S."/>
            <person name="Wortman J."/>
            <person name="Nusbaum C."/>
            <person name="Birren B."/>
        </authorList>
    </citation>
    <scope>NUCLEOTIDE SEQUENCE [LARGE SCALE GENOMIC DNA]</scope>
    <source>
        <strain evidence="1 2">F0390</strain>
    </source>
</reference>
<proteinExistence type="predicted"/>
<accession>G1WC27</accession>
<sequence length="40" mass="4794">MEKLFKGAKTVIKQQKILKIFLYKWVQMCKLWDGAFSASW</sequence>
<dbReference type="HOGENOM" id="CLU_3294444_0_0_10"/>